<gene>
    <name evidence="1" type="ORF">SDC9_107314</name>
</gene>
<dbReference type="Gene3D" id="3.40.50.10610">
    <property type="entry name" value="ABC-type transport auxiliary lipoprotein component"/>
    <property type="match status" value="1"/>
</dbReference>
<reference evidence="1" key="1">
    <citation type="submission" date="2019-08" db="EMBL/GenBank/DDBJ databases">
        <authorList>
            <person name="Kucharzyk K."/>
            <person name="Murdoch R.W."/>
            <person name="Higgins S."/>
            <person name="Loffler F."/>
        </authorList>
    </citation>
    <scope>NUCLEOTIDE SEQUENCE</scope>
</reference>
<protein>
    <submittedName>
        <fullName evidence="1">Uncharacterized protein</fullName>
    </submittedName>
</protein>
<sequence length="203" mass="22920">MFKKLILLFCILFLITPTAFAAIDSGVNPIVLNTNQKVIGIFLEAPMTYVNNETVRQLIPEKSKEKLPSHLFKILPYEQTETALRTYKEDNRMIINQYYSQPVNRADIQKICKELGAEYALFITVNNSAPRVGAGLFTTSFRTTVSCDVRLLNVETGKYVFNKQIVKDGSSTSFYAGVPSFERAYREALEKALDELTIDVTAL</sequence>
<evidence type="ECO:0000313" key="1">
    <source>
        <dbReference type="EMBL" id="MPM60463.1"/>
    </source>
</evidence>
<name>A0A645BBB3_9ZZZZ</name>
<proteinExistence type="predicted"/>
<dbReference type="AlphaFoldDB" id="A0A645BBB3"/>
<comment type="caution">
    <text evidence="1">The sequence shown here is derived from an EMBL/GenBank/DDBJ whole genome shotgun (WGS) entry which is preliminary data.</text>
</comment>
<accession>A0A645BBB3</accession>
<organism evidence="1">
    <name type="scientific">bioreactor metagenome</name>
    <dbReference type="NCBI Taxonomy" id="1076179"/>
    <lineage>
        <taxon>unclassified sequences</taxon>
        <taxon>metagenomes</taxon>
        <taxon>ecological metagenomes</taxon>
    </lineage>
</organism>
<dbReference type="EMBL" id="VSSQ01017814">
    <property type="protein sequence ID" value="MPM60463.1"/>
    <property type="molecule type" value="Genomic_DNA"/>
</dbReference>